<organism evidence="9 10">
    <name type="scientific">Triticum urartu</name>
    <name type="common">Red wild einkorn</name>
    <name type="synonym">Crithodium urartu</name>
    <dbReference type="NCBI Taxonomy" id="4572"/>
    <lineage>
        <taxon>Eukaryota</taxon>
        <taxon>Viridiplantae</taxon>
        <taxon>Streptophyta</taxon>
        <taxon>Embryophyta</taxon>
        <taxon>Tracheophyta</taxon>
        <taxon>Spermatophyta</taxon>
        <taxon>Magnoliopsida</taxon>
        <taxon>Liliopsida</taxon>
        <taxon>Poales</taxon>
        <taxon>Poaceae</taxon>
        <taxon>BOP clade</taxon>
        <taxon>Pooideae</taxon>
        <taxon>Triticodae</taxon>
        <taxon>Triticeae</taxon>
        <taxon>Triticinae</taxon>
        <taxon>Triticum</taxon>
    </lineage>
</organism>
<evidence type="ECO:0000256" key="2">
    <source>
        <dbReference type="ARBA" id="ARBA00022692"/>
    </source>
</evidence>
<comment type="similarity">
    <text evidence="7">Belongs to the cytochrome P450 family.</text>
</comment>
<name>A0A8R7QU96_TRIUA</name>
<accession>A0A8R7QU96</accession>
<dbReference type="PANTHER" id="PTHR24298:SF823">
    <property type="entry name" value="CYTOCHROME P450 SUPERFAMILY PROTEIN-RELATED"/>
    <property type="match status" value="1"/>
</dbReference>
<dbReference type="Gramene" id="TuG1812G0700000498.01.T01">
    <property type="protein sequence ID" value="TuG1812G0700000498.01.T01"/>
    <property type="gene ID" value="TuG1812G0700000498.01"/>
</dbReference>
<feature type="chain" id="PRO_5035860125" description="Cytochrome P450 89A2" evidence="8">
    <location>
        <begin position="23"/>
        <end position="498"/>
    </location>
</feature>
<dbReference type="EnsemblPlants" id="TuG1812G0700000498.01.T01">
    <property type="protein sequence ID" value="TuG1812G0700000498.01.T01"/>
    <property type="gene ID" value="TuG1812G0700000498.01"/>
</dbReference>
<dbReference type="InterPro" id="IPR002401">
    <property type="entry name" value="Cyt_P450_E_grp-I"/>
</dbReference>
<keyword evidence="10" id="KW-1185">Reference proteome</keyword>
<dbReference type="PRINTS" id="PR00385">
    <property type="entry name" value="P450"/>
</dbReference>
<proteinExistence type="inferred from homology"/>
<evidence type="ECO:0000256" key="1">
    <source>
        <dbReference type="ARBA" id="ARBA00004167"/>
    </source>
</evidence>
<dbReference type="Gene3D" id="1.10.630.10">
    <property type="entry name" value="Cytochrome P450"/>
    <property type="match status" value="1"/>
</dbReference>
<feature type="binding site" description="axial binding residue" evidence="6">
    <location>
        <position position="435"/>
    </location>
    <ligand>
        <name>heme</name>
        <dbReference type="ChEBI" id="CHEBI:30413"/>
    </ligand>
    <ligandPart>
        <name>Fe</name>
        <dbReference type="ChEBI" id="CHEBI:18248"/>
    </ligandPart>
</feature>
<reference evidence="9" key="2">
    <citation type="submission" date="2018-03" db="EMBL/GenBank/DDBJ databases">
        <title>The Triticum urartu genome reveals the dynamic nature of wheat genome evolution.</title>
        <authorList>
            <person name="Ling H."/>
            <person name="Ma B."/>
            <person name="Shi X."/>
            <person name="Liu H."/>
            <person name="Dong L."/>
            <person name="Sun H."/>
            <person name="Cao Y."/>
            <person name="Gao Q."/>
            <person name="Zheng S."/>
            <person name="Li Y."/>
            <person name="Yu Y."/>
            <person name="Du H."/>
            <person name="Qi M."/>
            <person name="Li Y."/>
            <person name="Yu H."/>
            <person name="Cui Y."/>
            <person name="Wang N."/>
            <person name="Chen C."/>
            <person name="Wu H."/>
            <person name="Zhao Y."/>
            <person name="Zhang J."/>
            <person name="Li Y."/>
            <person name="Zhou W."/>
            <person name="Zhang B."/>
            <person name="Hu W."/>
            <person name="Eijk M."/>
            <person name="Tang J."/>
            <person name="Witsenboer H."/>
            <person name="Zhao S."/>
            <person name="Li Z."/>
            <person name="Zhang A."/>
            <person name="Wang D."/>
            <person name="Liang C."/>
        </authorList>
    </citation>
    <scope>NUCLEOTIDE SEQUENCE [LARGE SCALE GENOMIC DNA]</scope>
    <source>
        <strain evidence="9">cv. G1812</strain>
    </source>
</reference>
<evidence type="ECO:0000256" key="7">
    <source>
        <dbReference type="RuleBase" id="RU000461"/>
    </source>
</evidence>
<keyword evidence="6 7" id="KW-0408">Iron</keyword>
<protein>
    <recommendedName>
        <fullName evidence="11">Cytochrome P450 89A2</fullName>
    </recommendedName>
</protein>
<dbReference type="PRINTS" id="PR00463">
    <property type="entry name" value="EP450I"/>
</dbReference>
<dbReference type="GO" id="GO:0020037">
    <property type="term" value="F:heme binding"/>
    <property type="evidence" value="ECO:0007669"/>
    <property type="project" value="InterPro"/>
</dbReference>
<keyword evidence="7" id="KW-0560">Oxidoreductase</keyword>
<comment type="cofactor">
    <cofactor evidence="6">
        <name>heme</name>
        <dbReference type="ChEBI" id="CHEBI:30413"/>
    </cofactor>
</comment>
<keyword evidence="6 7" id="KW-0349">Heme</keyword>
<sequence>MQELLILTLMLLLVVMLVLRHASVYTRLAASVKSALARRLRQPAVVIKDRAAAHRLLVRGCTGGSFSNRPPSLVPTSVVSHLRHHNLTSVPYGPFWCVTRRNLTSGVFHPLRLHRYAAARRDALCGLIADLKEQCTSNPDGLVLAAESIRNAMFGLLATMCFGDGVDKGLIRAMADAQLEFVQIFPQLRVFARLPAVARLIHRKRWSKLVALRRKQEEMYLPLIHARRNRPRHSGELPAYVDTLIDLWVPDDHNAYGRNAGKRRRQRRFTDGELVGMCAEFVGAGTETVAAELQWMMANLVKHPQMQAAVRSEIDAAVDADAEEVGEQVLGKLEYLNAVIMEVLRLYPTVTLVVRQVSEEDDVVHDGRRIPAGTNVLFPPESLARDRTAWANPDEFRPERFLACRGGENMNLIAAAGGGGGEIRMMPFGTGRRGCPGMGVAMLHMGYFMANLVKEFEWREAEGGLAVDLRQHFGFFTVMKRPLHAHLVSTQLEGPLRK</sequence>
<evidence type="ECO:0000256" key="3">
    <source>
        <dbReference type="ARBA" id="ARBA00022723"/>
    </source>
</evidence>
<dbReference type="GO" id="GO:0016709">
    <property type="term" value="F:oxidoreductase activity, acting on paired donors, with incorporation or reduction of molecular oxygen, NAD(P)H as one donor, and incorporation of one atom of oxygen"/>
    <property type="evidence" value="ECO:0007669"/>
    <property type="project" value="TreeGrafter"/>
</dbReference>
<evidence type="ECO:0000256" key="4">
    <source>
        <dbReference type="ARBA" id="ARBA00022989"/>
    </source>
</evidence>
<reference evidence="10" key="1">
    <citation type="journal article" date="2013" name="Nature">
        <title>Draft genome of the wheat A-genome progenitor Triticum urartu.</title>
        <authorList>
            <person name="Ling H.Q."/>
            <person name="Zhao S."/>
            <person name="Liu D."/>
            <person name="Wang J."/>
            <person name="Sun H."/>
            <person name="Zhang C."/>
            <person name="Fan H."/>
            <person name="Li D."/>
            <person name="Dong L."/>
            <person name="Tao Y."/>
            <person name="Gao C."/>
            <person name="Wu H."/>
            <person name="Li Y."/>
            <person name="Cui Y."/>
            <person name="Guo X."/>
            <person name="Zheng S."/>
            <person name="Wang B."/>
            <person name="Yu K."/>
            <person name="Liang Q."/>
            <person name="Yang W."/>
            <person name="Lou X."/>
            <person name="Chen J."/>
            <person name="Feng M."/>
            <person name="Jian J."/>
            <person name="Zhang X."/>
            <person name="Luo G."/>
            <person name="Jiang Y."/>
            <person name="Liu J."/>
            <person name="Wang Z."/>
            <person name="Sha Y."/>
            <person name="Zhang B."/>
            <person name="Wu H."/>
            <person name="Tang D."/>
            <person name="Shen Q."/>
            <person name="Xue P."/>
            <person name="Zou S."/>
            <person name="Wang X."/>
            <person name="Liu X."/>
            <person name="Wang F."/>
            <person name="Yang Y."/>
            <person name="An X."/>
            <person name="Dong Z."/>
            <person name="Zhang K."/>
            <person name="Zhang X."/>
            <person name="Luo M.C."/>
            <person name="Dvorak J."/>
            <person name="Tong Y."/>
            <person name="Wang J."/>
            <person name="Yang H."/>
            <person name="Li Z."/>
            <person name="Wang D."/>
            <person name="Zhang A."/>
            <person name="Wang J."/>
        </authorList>
    </citation>
    <scope>NUCLEOTIDE SEQUENCE</scope>
    <source>
        <strain evidence="10">cv. G1812</strain>
    </source>
</reference>
<reference evidence="9" key="3">
    <citation type="submission" date="2022-06" db="UniProtKB">
        <authorList>
            <consortium name="EnsemblPlants"/>
        </authorList>
    </citation>
    <scope>IDENTIFICATION</scope>
</reference>
<dbReference type="InterPro" id="IPR001128">
    <property type="entry name" value="Cyt_P450"/>
</dbReference>
<evidence type="ECO:0000313" key="10">
    <source>
        <dbReference type="Proteomes" id="UP000015106"/>
    </source>
</evidence>
<comment type="subcellular location">
    <subcellularLocation>
        <location evidence="1">Membrane</location>
        <topology evidence="1">Single-pass membrane protein</topology>
    </subcellularLocation>
</comment>
<dbReference type="InterPro" id="IPR036396">
    <property type="entry name" value="Cyt_P450_sf"/>
</dbReference>
<keyword evidence="5" id="KW-0472">Membrane</keyword>
<evidence type="ECO:0008006" key="11">
    <source>
        <dbReference type="Google" id="ProtNLM"/>
    </source>
</evidence>
<dbReference type="GO" id="GO:0005506">
    <property type="term" value="F:iron ion binding"/>
    <property type="evidence" value="ECO:0007669"/>
    <property type="project" value="InterPro"/>
</dbReference>
<evidence type="ECO:0000256" key="8">
    <source>
        <dbReference type="SAM" id="SignalP"/>
    </source>
</evidence>
<keyword evidence="3 6" id="KW-0479">Metal-binding</keyword>
<keyword evidence="2" id="KW-0812">Transmembrane</keyword>
<dbReference type="InterPro" id="IPR051103">
    <property type="entry name" value="Plant_metabolite_P450s"/>
</dbReference>
<feature type="signal peptide" evidence="8">
    <location>
        <begin position="1"/>
        <end position="22"/>
    </location>
</feature>
<dbReference type="AlphaFoldDB" id="A0A8R7QU96"/>
<evidence type="ECO:0000256" key="6">
    <source>
        <dbReference type="PIRSR" id="PIRSR602401-1"/>
    </source>
</evidence>
<dbReference type="GO" id="GO:0016020">
    <property type="term" value="C:membrane"/>
    <property type="evidence" value="ECO:0007669"/>
    <property type="project" value="UniProtKB-SubCell"/>
</dbReference>
<dbReference type="PROSITE" id="PS00086">
    <property type="entry name" value="CYTOCHROME_P450"/>
    <property type="match status" value="1"/>
</dbReference>
<keyword evidence="7" id="KW-0503">Monooxygenase</keyword>
<dbReference type="Proteomes" id="UP000015106">
    <property type="component" value="Chromosome 7"/>
</dbReference>
<evidence type="ECO:0000313" key="9">
    <source>
        <dbReference type="EnsemblPlants" id="TuG1812G0700000498.01.T01"/>
    </source>
</evidence>
<keyword evidence="4" id="KW-1133">Transmembrane helix</keyword>
<dbReference type="InterPro" id="IPR017972">
    <property type="entry name" value="Cyt_P450_CS"/>
</dbReference>
<dbReference type="PANTHER" id="PTHR24298">
    <property type="entry name" value="FLAVONOID 3'-MONOOXYGENASE-RELATED"/>
    <property type="match status" value="1"/>
</dbReference>
<dbReference type="Pfam" id="PF00067">
    <property type="entry name" value="p450"/>
    <property type="match status" value="1"/>
</dbReference>
<evidence type="ECO:0000256" key="5">
    <source>
        <dbReference type="ARBA" id="ARBA00023136"/>
    </source>
</evidence>
<keyword evidence="8" id="KW-0732">Signal</keyword>
<dbReference type="SUPFAM" id="SSF48264">
    <property type="entry name" value="Cytochrome P450"/>
    <property type="match status" value="1"/>
</dbReference>